<evidence type="ECO:0000313" key="11">
    <source>
        <dbReference type="Proteomes" id="UP000298313"/>
    </source>
</evidence>
<proteinExistence type="predicted"/>
<dbReference type="InterPro" id="IPR011701">
    <property type="entry name" value="MFS"/>
</dbReference>
<dbReference type="Gene3D" id="1.20.1720.10">
    <property type="entry name" value="Multidrug resistance protein D"/>
    <property type="match status" value="1"/>
</dbReference>
<feature type="transmembrane region" description="Helical" evidence="8">
    <location>
        <begin position="131"/>
        <end position="150"/>
    </location>
</feature>
<feature type="transmembrane region" description="Helical" evidence="8">
    <location>
        <begin position="351"/>
        <end position="374"/>
    </location>
</feature>
<feature type="transmembrane region" description="Helical" evidence="8">
    <location>
        <begin position="410"/>
        <end position="429"/>
    </location>
</feature>
<feature type="transmembrane region" description="Helical" evidence="8">
    <location>
        <begin position="189"/>
        <end position="212"/>
    </location>
</feature>
<dbReference type="SUPFAM" id="SSF103473">
    <property type="entry name" value="MFS general substrate transporter"/>
    <property type="match status" value="2"/>
</dbReference>
<reference evidence="10 11" key="1">
    <citation type="submission" date="2019-03" db="EMBL/GenBank/DDBJ databases">
        <title>Genomics of glacier-inhabiting Cryobacterium strains.</title>
        <authorList>
            <person name="Liu Q."/>
            <person name="Xin Y.-H."/>
        </authorList>
    </citation>
    <scope>NUCLEOTIDE SEQUENCE [LARGE SCALE GENOMIC DNA]</scope>
    <source>
        <strain evidence="10 11">Hh4</strain>
    </source>
</reference>
<feature type="transmembrane region" description="Helical" evidence="8">
    <location>
        <begin position="321"/>
        <end position="345"/>
    </location>
</feature>
<feature type="transmembrane region" description="Helical" evidence="8">
    <location>
        <begin position="162"/>
        <end position="182"/>
    </location>
</feature>
<dbReference type="PROSITE" id="PS50850">
    <property type="entry name" value="MFS"/>
    <property type="match status" value="1"/>
</dbReference>
<dbReference type="PANTHER" id="PTHR42718">
    <property type="entry name" value="MAJOR FACILITATOR SUPERFAMILY MULTIDRUG TRANSPORTER MFSC"/>
    <property type="match status" value="1"/>
</dbReference>
<feature type="transmembrane region" description="Helical" evidence="8">
    <location>
        <begin position="218"/>
        <end position="240"/>
    </location>
</feature>
<feature type="transmembrane region" description="Helical" evidence="8">
    <location>
        <begin position="104"/>
        <end position="124"/>
    </location>
</feature>
<evidence type="ECO:0000256" key="1">
    <source>
        <dbReference type="ARBA" id="ARBA00004651"/>
    </source>
</evidence>
<dbReference type="PANTHER" id="PTHR42718:SF46">
    <property type="entry name" value="BLR6921 PROTEIN"/>
    <property type="match status" value="1"/>
</dbReference>
<dbReference type="GO" id="GO:0005886">
    <property type="term" value="C:plasma membrane"/>
    <property type="evidence" value="ECO:0007669"/>
    <property type="project" value="UniProtKB-SubCell"/>
</dbReference>
<evidence type="ECO:0000256" key="6">
    <source>
        <dbReference type="ARBA" id="ARBA00023136"/>
    </source>
</evidence>
<gene>
    <name evidence="10" type="ORF">E3T48_07550</name>
</gene>
<accession>A0A4R9B9R5</accession>
<feature type="transmembrane region" description="Helical" evidence="8">
    <location>
        <begin position="64"/>
        <end position="84"/>
    </location>
</feature>
<keyword evidence="5 8" id="KW-1133">Transmembrane helix</keyword>
<evidence type="ECO:0000256" key="2">
    <source>
        <dbReference type="ARBA" id="ARBA00022448"/>
    </source>
</evidence>
<dbReference type="InterPro" id="IPR004638">
    <property type="entry name" value="EmrB-like"/>
</dbReference>
<dbReference type="InterPro" id="IPR036259">
    <property type="entry name" value="MFS_trans_sf"/>
</dbReference>
<keyword evidence="2" id="KW-0813">Transport</keyword>
<feature type="transmembrane region" description="Helical" evidence="8">
    <location>
        <begin position="277"/>
        <end position="300"/>
    </location>
</feature>
<feature type="transmembrane region" description="Helical" evidence="8">
    <location>
        <begin position="252"/>
        <end position="271"/>
    </location>
</feature>
<organism evidence="10 11">
    <name type="scientific">Cryobacterium fucosi</name>
    <dbReference type="NCBI Taxonomy" id="1259157"/>
    <lineage>
        <taxon>Bacteria</taxon>
        <taxon>Bacillati</taxon>
        <taxon>Actinomycetota</taxon>
        <taxon>Actinomycetes</taxon>
        <taxon>Micrococcales</taxon>
        <taxon>Microbacteriaceae</taxon>
        <taxon>Cryobacterium</taxon>
    </lineage>
</organism>
<dbReference type="PRINTS" id="PR01036">
    <property type="entry name" value="TCRTETB"/>
</dbReference>
<feature type="transmembrane region" description="Helical" evidence="8">
    <location>
        <begin position="386"/>
        <end position="404"/>
    </location>
</feature>
<keyword evidence="3" id="KW-1003">Cell membrane</keyword>
<keyword evidence="11" id="KW-1185">Reference proteome</keyword>
<evidence type="ECO:0000259" key="9">
    <source>
        <dbReference type="PROSITE" id="PS50850"/>
    </source>
</evidence>
<protein>
    <submittedName>
        <fullName evidence="10">DHA2 family efflux MFS transporter permease subunit</fullName>
    </submittedName>
</protein>
<name>A0A4R9B9R5_9MICO</name>
<evidence type="ECO:0000256" key="8">
    <source>
        <dbReference type="SAM" id="Phobius"/>
    </source>
</evidence>
<dbReference type="Pfam" id="PF07690">
    <property type="entry name" value="MFS_1"/>
    <property type="match status" value="1"/>
</dbReference>
<evidence type="ECO:0000256" key="7">
    <source>
        <dbReference type="SAM" id="MobiDB-lite"/>
    </source>
</evidence>
<feature type="region of interest" description="Disordered" evidence="7">
    <location>
        <begin position="1"/>
        <end position="59"/>
    </location>
</feature>
<feature type="domain" description="Major facilitator superfamily (MFS) profile" evidence="9">
    <location>
        <begin position="66"/>
        <end position="521"/>
    </location>
</feature>
<dbReference type="NCBIfam" id="TIGR00711">
    <property type="entry name" value="efflux_EmrB"/>
    <property type="match status" value="1"/>
</dbReference>
<dbReference type="GO" id="GO:0022857">
    <property type="term" value="F:transmembrane transporter activity"/>
    <property type="evidence" value="ECO:0007669"/>
    <property type="project" value="InterPro"/>
</dbReference>
<sequence length="526" mass="54885">MNPSTPAGSRCFGGKTPPHVRDWTTAPRALRVSLDEGNPRPLRQTAGENNQSEAQGTDPRRSRWSVLAALTLVTFLLLLDDTAISVALPSIQRQIGLEFGGLEWVVNAYTLAIAAFTLVGGRLADRNGARHIFLFGLLVFIIGSLIAGLAPNAGLLIGARSVQGLGAALVAPASLALIAGAFPRHLRGTALGVWAGVSATALGIGPLIGALITDSLGWNWIFLLNIPLGALAWLVARFLLAKSRAPETTQRLDLGGAALSAAALLTLLLGLNQTTEFGWASPLVLSLFASSVLFFVFFVVHEGRTQDPLVDLALFRNRSFTGANTVTLLATAVMCSLFFFLALYFQTVRGFSALASGASLLPLTLTIISITPLAGRLSDKFNPRTLIVGGMLLLATGLAGLSGLTADTSVGVLMVWLTVTGVGIALARAPTTTVALGAADGSNYGVAAGVFNTFQATGLALGIALMSAILSTFGPNAAFDREFDESHHLAFVQGFSTALAVNAGIAVFAAILAVVMLRGTRRDSRR</sequence>
<evidence type="ECO:0000256" key="4">
    <source>
        <dbReference type="ARBA" id="ARBA00022692"/>
    </source>
</evidence>
<evidence type="ECO:0000256" key="5">
    <source>
        <dbReference type="ARBA" id="ARBA00022989"/>
    </source>
</evidence>
<evidence type="ECO:0000256" key="3">
    <source>
        <dbReference type="ARBA" id="ARBA00022475"/>
    </source>
</evidence>
<evidence type="ECO:0000313" key="10">
    <source>
        <dbReference type="EMBL" id="TFD78282.1"/>
    </source>
</evidence>
<dbReference type="EMBL" id="SOHH01000061">
    <property type="protein sequence ID" value="TFD78282.1"/>
    <property type="molecule type" value="Genomic_DNA"/>
</dbReference>
<dbReference type="Proteomes" id="UP000298313">
    <property type="component" value="Unassembled WGS sequence"/>
</dbReference>
<keyword evidence="6 8" id="KW-0472">Membrane</keyword>
<keyword evidence="4 8" id="KW-0812">Transmembrane</keyword>
<dbReference type="CDD" id="cd17321">
    <property type="entry name" value="MFS_MMR_MDR_like"/>
    <property type="match status" value="1"/>
</dbReference>
<dbReference type="Gene3D" id="1.20.1250.20">
    <property type="entry name" value="MFS general substrate transporter like domains"/>
    <property type="match status" value="1"/>
</dbReference>
<dbReference type="InterPro" id="IPR020846">
    <property type="entry name" value="MFS_dom"/>
</dbReference>
<feature type="transmembrane region" description="Helical" evidence="8">
    <location>
        <begin position="490"/>
        <end position="517"/>
    </location>
</feature>
<feature type="transmembrane region" description="Helical" evidence="8">
    <location>
        <begin position="450"/>
        <end position="470"/>
    </location>
</feature>
<feature type="compositionally biased region" description="Polar residues" evidence="7">
    <location>
        <begin position="46"/>
        <end position="55"/>
    </location>
</feature>
<dbReference type="OrthoDB" id="7375466at2"/>
<dbReference type="AlphaFoldDB" id="A0A4R9B9R5"/>
<comment type="subcellular location">
    <subcellularLocation>
        <location evidence="1">Cell membrane</location>
        <topology evidence="1">Multi-pass membrane protein</topology>
    </subcellularLocation>
</comment>
<comment type="caution">
    <text evidence="10">The sequence shown here is derived from an EMBL/GenBank/DDBJ whole genome shotgun (WGS) entry which is preliminary data.</text>
</comment>